<evidence type="ECO:0000256" key="1">
    <source>
        <dbReference type="SAM" id="MobiDB-lite"/>
    </source>
</evidence>
<evidence type="ECO:0000313" key="2">
    <source>
        <dbReference type="EMBL" id="KYN03291.1"/>
    </source>
</evidence>
<dbReference type="STRING" id="456900.A0A151IJA9"/>
<feature type="compositionally biased region" description="Low complexity" evidence="1">
    <location>
        <begin position="218"/>
        <end position="228"/>
    </location>
</feature>
<protein>
    <submittedName>
        <fullName evidence="2">Uncharacterized protein</fullName>
    </submittedName>
</protein>
<evidence type="ECO:0000313" key="3">
    <source>
        <dbReference type="Proteomes" id="UP000078542"/>
    </source>
</evidence>
<organism evidence="2 3">
    <name type="scientific">Cyphomyrmex costatus</name>
    <dbReference type="NCBI Taxonomy" id="456900"/>
    <lineage>
        <taxon>Eukaryota</taxon>
        <taxon>Metazoa</taxon>
        <taxon>Ecdysozoa</taxon>
        <taxon>Arthropoda</taxon>
        <taxon>Hexapoda</taxon>
        <taxon>Insecta</taxon>
        <taxon>Pterygota</taxon>
        <taxon>Neoptera</taxon>
        <taxon>Endopterygota</taxon>
        <taxon>Hymenoptera</taxon>
        <taxon>Apocrita</taxon>
        <taxon>Aculeata</taxon>
        <taxon>Formicoidea</taxon>
        <taxon>Formicidae</taxon>
        <taxon>Myrmicinae</taxon>
        <taxon>Cyphomyrmex</taxon>
    </lineage>
</organism>
<reference evidence="2 3" key="1">
    <citation type="submission" date="2016-03" db="EMBL/GenBank/DDBJ databases">
        <title>Cyphomyrmex costatus WGS genome.</title>
        <authorList>
            <person name="Nygaard S."/>
            <person name="Hu H."/>
            <person name="Boomsma J."/>
            <person name="Zhang G."/>
        </authorList>
    </citation>
    <scope>NUCLEOTIDE SEQUENCE [LARGE SCALE GENOMIC DNA]</scope>
    <source>
        <strain evidence="2">MS0001</strain>
        <tissue evidence="2">Whole body</tissue>
    </source>
</reference>
<dbReference type="EMBL" id="KQ977369">
    <property type="protein sequence ID" value="KYN03291.1"/>
    <property type="molecule type" value="Genomic_DNA"/>
</dbReference>
<dbReference type="PANTHER" id="PTHR34239">
    <property type="entry name" value="APPLE DOMAIN-CONTAINING PROTEIN"/>
    <property type="match status" value="1"/>
</dbReference>
<keyword evidence="3" id="KW-1185">Reference proteome</keyword>
<dbReference type="PANTHER" id="PTHR34239:SF2">
    <property type="entry name" value="TRANSPOSABLE ELEMENT P TRANSPOSASE_THAP9 CONSERVED DOMAIN-CONTAINING PROTEIN"/>
    <property type="match status" value="1"/>
</dbReference>
<accession>A0A151IJA9</accession>
<proteinExistence type="predicted"/>
<name>A0A151IJA9_9HYME</name>
<sequence length="228" mass="24615">MLESVSNAVHSGLDADERRRLLTTYEVKGSLATISAPRLNKVILATQGPNFSVLKRDEHQVASQSQVAACLNALGSGLSTLLSLESSLPESAVTAIGQMSHAALLLADLQYRLSLHRRAFIKPILNLLGKTTADTSSIDEWLFGATFAEDIKDAQACEKAGRGLLKSTPAASKAAKHQPLRQLPIKQATSAGNERAPVQKSSQKPRTGARPSRKPSRRSASQSRYHRR</sequence>
<dbReference type="AlphaFoldDB" id="A0A151IJA9"/>
<feature type="region of interest" description="Disordered" evidence="1">
    <location>
        <begin position="168"/>
        <end position="228"/>
    </location>
</feature>
<gene>
    <name evidence="2" type="ORF">ALC62_05872</name>
</gene>
<dbReference type="Proteomes" id="UP000078542">
    <property type="component" value="Unassembled WGS sequence"/>
</dbReference>